<dbReference type="InterPro" id="IPR010368">
    <property type="entry name" value="Com_YlbF"/>
</dbReference>
<keyword evidence="3" id="KW-1185">Reference proteome</keyword>
<dbReference type="Proteomes" id="UP000028700">
    <property type="component" value="Unassembled WGS sequence"/>
</dbReference>
<comment type="caution">
    <text evidence="2">The sequence shown here is derived from an EMBL/GenBank/DDBJ whole genome shotgun (WGS) entry which is preliminary data.</text>
</comment>
<dbReference type="SUPFAM" id="SSF158622">
    <property type="entry name" value="YheA/YmcA-like"/>
    <property type="match status" value="1"/>
</dbReference>
<dbReference type="RefSeq" id="WP_034525735.1">
    <property type="nucleotide sequence ID" value="NZ_BBJM01000001.1"/>
</dbReference>
<dbReference type="InterPro" id="IPR023378">
    <property type="entry name" value="YheA/YmcA-like_dom_sf"/>
</dbReference>
<sequence length="113" mass="12857">MADIMATAGQIQKDLAASEEFKGLSDAYASIKANQAAYDIFKDFQEIQLTLQKKQMQGEELAEDEIKKAHDIAEKVGQFDEIKALMDHEKKVNDLLQQLNQVITQPIQELYRN</sequence>
<evidence type="ECO:0000256" key="1">
    <source>
        <dbReference type="HAMAP-Rule" id="MF_01526"/>
    </source>
</evidence>
<comment type="similarity">
    <text evidence="1">Belongs to the UPF0342 family.</text>
</comment>
<dbReference type="Gene3D" id="1.20.1500.10">
    <property type="entry name" value="YheA/YmcA-like"/>
    <property type="match status" value="1"/>
</dbReference>
<reference evidence="2" key="1">
    <citation type="journal article" date="2014" name="Genome Announc.">
        <title>Draft Genome Sequence of Lactobacillus oryzae Strain SG293T.</title>
        <authorList>
            <person name="Tanizawa Y."/>
            <person name="Fujisawa T."/>
            <person name="Mochizuki T."/>
            <person name="Kaminuma E."/>
            <person name="Nakamura Y."/>
            <person name="Tohno M."/>
        </authorList>
    </citation>
    <scope>NUCLEOTIDE SEQUENCE [LARGE SCALE GENOMIC DNA]</scope>
    <source>
        <strain evidence="2">SG293</strain>
    </source>
</reference>
<dbReference type="AlphaFoldDB" id="A0A081BG50"/>
<dbReference type="Pfam" id="PF06133">
    <property type="entry name" value="Com_YlbF"/>
    <property type="match status" value="1"/>
</dbReference>
<organism evidence="2 3">
    <name type="scientific">Secundilactobacillus oryzae JCM 18671</name>
    <dbReference type="NCBI Taxonomy" id="1291743"/>
    <lineage>
        <taxon>Bacteria</taxon>
        <taxon>Bacillati</taxon>
        <taxon>Bacillota</taxon>
        <taxon>Bacilli</taxon>
        <taxon>Lactobacillales</taxon>
        <taxon>Lactobacillaceae</taxon>
        <taxon>Secundilactobacillus</taxon>
    </lineage>
</organism>
<proteinExistence type="inferred from homology"/>
<dbReference type="OrthoDB" id="9811402at2"/>
<accession>A0A081BG50</accession>
<protein>
    <recommendedName>
        <fullName evidence="1">UPF0342 protein LOSG293_011170</fullName>
    </recommendedName>
</protein>
<dbReference type="STRING" id="1291743.LOSG293_011170"/>
<evidence type="ECO:0000313" key="2">
    <source>
        <dbReference type="EMBL" id="GAK47018.1"/>
    </source>
</evidence>
<name>A0A081BG50_9LACO</name>
<dbReference type="eggNOG" id="COG3679">
    <property type="taxonomic scope" value="Bacteria"/>
</dbReference>
<evidence type="ECO:0000313" key="3">
    <source>
        <dbReference type="Proteomes" id="UP000028700"/>
    </source>
</evidence>
<gene>
    <name evidence="2" type="ORF">LOSG293_011170</name>
</gene>
<dbReference type="EMBL" id="BBJM01000001">
    <property type="protein sequence ID" value="GAK47018.1"/>
    <property type="molecule type" value="Genomic_DNA"/>
</dbReference>
<dbReference type="HAMAP" id="MF_01526">
    <property type="entry name" value="UPF0342"/>
    <property type="match status" value="1"/>
</dbReference>